<keyword evidence="7" id="KW-1185">Reference proteome</keyword>
<reference evidence="6" key="1">
    <citation type="submission" date="2021-01" db="EMBL/GenBank/DDBJ databases">
        <title>KCTC 19127 draft genome.</title>
        <authorList>
            <person name="An D."/>
        </authorList>
    </citation>
    <scope>NUCLEOTIDE SEQUENCE</scope>
    <source>
        <strain evidence="6">KCTC 19127</strain>
    </source>
</reference>
<dbReference type="NCBIfam" id="NF000930">
    <property type="entry name" value="PRK00092.2-2"/>
    <property type="match status" value="1"/>
</dbReference>
<dbReference type="Gene3D" id="3.30.300.70">
    <property type="entry name" value="RimP-like superfamily, N-terminal"/>
    <property type="match status" value="1"/>
</dbReference>
<dbReference type="InterPro" id="IPR028998">
    <property type="entry name" value="RimP_C"/>
</dbReference>
<dbReference type="CDD" id="cd01734">
    <property type="entry name" value="YlxS_C"/>
    <property type="match status" value="1"/>
</dbReference>
<evidence type="ECO:0000256" key="1">
    <source>
        <dbReference type="ARBA" id="ARBA00022490"/>
    </source>
</evidence>
<protein>
    <recommendedName>
        <fullName evidence="3">Ribosome maturation factor RimP</fullName>
    </recommendedName>
</protein>
<evidence type="ECO:0000259" key="5">
    <source>
        <dbReference type="Pfam" id="PF02576"/>
    </source>
</evidence>
<dbReference type="SUPFAM" id="SSF75420">
    <property type="entry name" value="YhbC-like, N-terminal domain"/>
    <property type="match status" value="1"/>
</dbReference>
<name>A0A939BYT7_9ACTN</name>
<comment type="function">
    <text evidence="3">Required for maturation of 30S ribosomal subunits.</text>
</comment>
<dbReference type="HAMAP" id="MF_01077">
    <property type="entry name" value="RimP"/>
    <property type="match status" value="1"/>
</dbReference>
<dbReference type="GO" id="GO:0005829">
    <property type="term" value="C:cytosol"/>
    <property type="evidence" value="ECO:0007669"/>
    <property type="project" value="TreeGrafter"/>
</dbReference>
<dbReference type="PANTHER" id="PTHR33867">
    <property type="entry name" value="RIBOSOME MATURATION FACTOR RIMP"/>
    <property type="match status" value="1"/>
</dbReference>
<feature type="compositionally biased region" description="Polar residues" evidence="4">
    <location>
        <begin position="222"/>
        <end position="238"/>
    </location>
</feature>
<keyword evidence="1 3" id="KW-0963">Cytoplasm</keyword>
<organism evidence="6 7">
    <name type="scientific">Nakamurella flavida</name>
    <dbReference type="NCBI Taxonomy" id="363630"/>
    <lineage>
        <taxon>Bacteria</taxon>
        <taxon>Bacillati</taxon>
        <taxon>Actinomycetota</taxon>
        <taxon>Actinomycetes</taxon>
        <taxon>Nakamurellales</taxon>
        <taxon>Nakamurellaceae</taxon>
        <taxon>Nakamurella</taxon>
    </lineage>
</organism>
<evidence type="ECO:0000313" key="6">
    <source>
        <dbReference type="EMBL" id="MBM9475033.1"/>
    </source>
</evidence>
<evidence type="ECO:0000256" key="3">
    <source>
        <dbReference type="HAMAP-Rule" id="MF_01077"/>
    </source>
</evidence>
<dbReference type="GO" id="GO:0006412">
    <property type="term" value="P:translation"/>
    <property type="evidence" value="ECO:0007669"/>
    <property type="project" value="TreeGrafter"/>
</dbReference>
<evidence type="ECO:0000256" key="2">
    <source>
        <dbReference type="ARBA" id="ARBA00022517"/>
    </source>
</evidence>
<dbReference type="PANTHER" id="PTHR33867:SF1">
    <property type="entry name" value="RIBOSOME MATURATION FACTOR RIMP"/>
    <property type="match status" value="1"/>
</dbReference>
<dbReference type="GO" id="GO:0000028">
    <property type="term" value="P:ribosomal small subunit assembly"/>
    <property type="evidence" value="ECO:0007669"/>
    <property type="project" value="TreeGrafter"/>
</dbReference>
<comment type="similarity">
    <text evidence="3">Belongs to the RimP family.</text>
</comment>
<gene>
    <name evidence="3 6" type="primary">rimP</name>
    <name evidence="6" type="ORF">JL107_01110</name>
</gene>
<sequence>MAARTGTNDTRLREIVTQVSERAGFDLEDLTVIAAGRRRLVRVVIDGDDGVGLDAAAEVSRAISAVLDEDEANDPTGSAPYTLEVTSPGIGRPLTAPRHFRRARTRLLSITRTDGSTLQGRVAGADDEVVHLLTGRTGLDPLTVPLADIGRAVVEVEFSPLPAAVAQALGVTPADPVDLTDDPDGDLDDDLDDDADGDDADDEADDDEPVGGLDDGAADLEPTQTVPAGTPDQQEQTR</sequence>
<feature type="compositionally biased region" description="Acidic residues" evidence="4">
    <location>
        <begin position="178"/>
        <end position="209"/>
    </location>
</feature>
<dbReference type="Pfam" id="PF02576">
    <property type="entry name" value="RimP_N"/>
    <property type="match status" value="1"/>
</dbReference>
<dbReference type="AlphaFoldDB" id="A0A939BYT7"/>
<accession>A0A939BYT7</accession>
<dbReference type="InterPro" id="IPR003728">
    <property type="entry name" value="Ribosome_maturation_RimP"/>
</dbReference>
<comment type="caution">
    <text evidence="6">The sequence shown here is derived from an EMBL/GenBank/DDBJ whole genome shotgun (WGS) entry which is preliminary data.</text>
</comment>
<dbReference type="InterPro" id="IPR035956">
    <property type="entry name" value="RimP_N_sf"/>
</dbReference>
<evidence type="ECO:0000313" key="7">
    <source>
        <dbReference type="Proteomes" id="UP000663801"/>
    </source>
</evidence>
<dbReference type="InterPro" id="IPR028989">
    <property type="entry name" value="RimP_N"/>
</dbReference>
<feature type="domain" description="Ribosome maturation factor RimP N-terminal" evidence="5">
    <location>
        <begin position="15"/>
        <end position="90"/>
    </location>
</feature>
<dbReference type="EMBL" id="JAERWL010000002">
    <property type="protein sequence ID" value="MBM9475033.1"/>
    <property type="molecule type" value="Genomic_DNA"/>
</dbReference>
<feature type="region of interest" description="Disordered" evidence="4">
    <location>
        <begin position="173"/>
        <end position="238"/>
    </location>
</feature>
<evidence type="ECO:0000256" key="4">
    <source>
        <dbReference type="SAM" id="MobiDB-lite"/>
    </source>
</evidence>
<proteinExistence type="inferred from homology"/>
<dbReference type="Proteomes" id="UP000663801">
    <property type="component" value="Unassembled WGS sequence"/>
</dbReference>
<keyword evidence="2 3" id="KW-0690">Ribosome biogenesis</keyword>
<comment type="subcellular location">
    <subcellularLocation>
        <location evidence="3">Cytoplasm</location>
    </subcellularLocation>
</comment>
<dbReference type="RefSeq" id="WP_205255187.1">
    <property type="nucleotide sequence ID" value="NZ_BAAAPV010000001.1"/>
</dbReference>